<accession>A0A0V0I7L1</accession>
<organism evidence="2">
    <name type="scientific">Solanum chacoense</name>
    <name type="common">Chaco potato</name>
    <dbReference type="NCBI Taxonomy" id="4108"/>
    <lineage>
        <taxon>Eukaryota</taxon>
        <taxon>Viridiplantae</taxon>
        <taxon>Streptophyta</taxon>
        <taxon>Embryophyta</taxon>
        <taxon>Tracheophyta</taxon>
        <taxon>Spermatophyta</taxon>
        <taxon>Magnoliopsida</taxon>
        <taxon>eudicotyledons</taxon>
        <taxon>Gunneridae</taxon>
        <taxon>Pentapetalae</taxon>
        <taxon>asterids</taxon>
        <taxon>lamiids</taxon>
        <taxon>Solanales</taxon>
        <taxon>Solanaceae</taxon>
        <taxon>Solanoideae</taxon>
        <taxon>Solaneae</taxon>
        <taxon>Solanum</taxon>
    </lineage>
</organism>
<feature type="transmembrane region" description="Helical" evidence="1">
    <location>
        <begin position="15"/>
        <end position="37"/>
    </location>
</feature>
<keyword evidence="1" id="KW-1133">Transmembrane helix</keyword>
<keyword evidence="1" id="KW-0472">Membrane</keyword>
<name>A0A0V0I7L1_SOLCH</name>
<reference evidence="2" key="1">
    <citation type="submission" date="2015-12" db="EMBL/GenBank/DDBJ databases">
        <title>Gene expression during late stages of embryo sac development: a critical building block for successful pollen-pistil interactions.</title>
        <authorList>
            <person name="Liu Y."/>
            <person name="Joly V."/>
            <person name="Sabar M."/>
            <person name="Matton D.P."/>
        </authorList>
    </citation>
    <scope>NUCLEOTIDE SEQUENCE</scope>
</reference>
<evidence type="ECO:0000313" key="2">
    <source>
        <dbReference type="EMBL" id="JAP27878.1"/>
    </source>
</evidence>
<proteinExistence type="predicted"/>
<protein>
    <submittedName>
        <fullName evidence="2">Putative ovule protein</fullName>
    </submittedName>
</protein>
<dbReference type="AlphaFoldDB" id="A0A0V0I7L1"/>
<keyword evidence="1" id="KW-0812">Transmembrane</keyword>
<evidence type="ECO:0000256" key="1">
    <source>
        <dbReference type="SAM" id="Phobius"/>
    </source>
</evidence>
<sequence length="68" mass="8154">MLTCFYPFSLLDFDFVPFFCSISFVLDLTLLFVYVFFVDLGSRSQHFYCKYSHFVVSYTLIRFKSICK</sequence>
<dbReference type="EMBL" id="GEDG01010707">
    <property type="protein sequence ID" value="JAP27878.1"/>
    <property type="molecule type" value="Transcribed_RNA"/>
</dbReference>